<evidence type="ECO:0000313" key="3">
    <source>
        <dbReference type="Proteomes" id="UP000289738"/>
    </source>
</evidence>
<reference evidence="2 3" key="1">
    <citation type="submission" date="2019-01" db="EMBL/GenBank/DDBJ databases">
        <title>Sequencing of cultivated peanut Arachis hypogaea provides insights into genome evolution and oil improvement.</title>
        <authorList>
            <person name="Chen X."/>
        </authorList>
    </citation>
    <scope>NUCLEOTIDE SEQUENCE [LARGE SCALE GENOMIC DNA]</scope>
    <source>
        <strain evidence="3">cv. Fuhuasheng</strain>
        <tissue evidence="2">Leaves</tissue>
    </source>
</reference>
<comment type="caution">
    <text evidence="2">The sequence shown here is derived from an EMBL/GenBank/DDBJ whole genome shotgun (WGS) entry which is preliminary data.</text>
</comment>
<dbReference type="PANTHER" id="PTHR34355:SF8">
    <property type="entry name" value="JOSEPHIN-LIKE PROTEIN"/>
    <property type="match status" value="1"/>
</dbReference>
<sequence length="113" mass="12791">MSRMCSSVDVNEKETIFLKRNRKRVIGTWSLRLPKDPRLSPVRFLLRLGAKVASVIRVASMRRRSSRKVSSFSSASSSIRPRPLSDNTDSHRAKAVQDCIEFLHSSSSRESLS</sequence>
<evidence type="ECO:0008006" key="4">
    <source>
        <dbReference type="Google" id="ProtNLM"/>
    </source>
</evidence>
<protein>
    <recommendedName>
        <fullName evidence="4">Josephin-like protein</fullName>
    </recommendedName>
</protein>
<dbReference type="EMBL" id="SDMP01000020">
    <property type="protein sequence ID" value="RYQ82321.1"/>
    <property type="molecule type" value="Genomic_DNA"/>
</dbReference>
<evidence type="ECO:0000256" key="1">
    <source>
        <dbReference type="SAM" id="MobiDB-lite"/>
    </source>
</evidence>
<dbReference type="Proteomes" id="UP000289738">
    <property type="component" value="Chromosome B10"/>
</dbReference>
<accession>A0A444WY24</accession>
<proteinExistence type="predicted"/>
<dbReference type="STRING" id="3818.A0A444WY24"/>
<dbReference type="PANTHER" id="PTHR34355">
    <property type="entry name" value="JOSEPHIN-LIKE PROTEIN"/>
    <property type="match status" value="1"/>
</dbReference>
<evidence type="ECO:0000313" key="2">
    <source>
        <dbReference type="EMBL" id="RYQ82321.1"/>
    </source>
</evidence>
<keyword evidence="3" id="KW-1185">Reference proteome</keyword>
<dbReference type="AlphaFoldDB" id="A0A444WY24"/>
<gene>
    <name evidence="2" type="ORF">Ahy_B10g100913</name>
</gene>
<name>A0A444WY24_ARAHY</name>
<feature type="region of interest" description="Disordered" evidence="1">
    <location>
        <begin position="62"/>
        <end position="92"/>
    </location>
</feature>
<organism evidence="2 3">
    <name type="scientific">Arachis hypogaea</name>
    <name type="common">Peanut</name>
    <dbReference type="NCBI Taxonomy" id="3818"/>
    <lineage>
        <taxon>Eukaryota</taxon>
        <taxon>Viridiplantae</taxon>
        <taxon>Streptophyta</taxon>
        <taxon>Embryophyta</taxon>
        <taxon>Tracheophyta</taxon>
        <taxon>Spermatophyta</taxon>
        <taxon>Magnoliopsida</taxon>
        <taxon>eudicotyledons</taxon>
        <taxon>Gunneridae</taxon>
        <taxon>Pentapetalae</taxon>
        <taxon>rosids</taxon>
        <taxon>fabids</taxon>
        <taxon>Fabales</taxon>
        <taxon>Fabaceae</taxon>
        <taxon>Papilionoideae</taxon>
        <taxon>50 kb inversion clade</taxon>
        <taxon>dalbergioids sensu lato</taxon>
        <taxon>Dalbergieae</taxon>
        <taxon>Pterocarpus clade</taxon>
        <taxon>Arachis</taxon>
    </lineage>
</organism>
<feature type="compositionally biased region" description="Low complexity" evidence="1">
    <location>
        <begin position="68"/>
        <end position="82"/>
    </location>
</feature>